<proteinExistence type="predicted"/>
<evidence type="ECO:0008006" key="2">
    <source>
        <dbReference type="Google" id="ProtNLM"/>
    </source>
</evidence>
<dbReference type="InterPro" id="IPR036249">
    <property type="entry name" value="Thioredoxin-like_sf"/>
</dbReference>
<name>A0A645DMN2_9ZZZZ</name>
<reference evidence="1" key="1">
    <citation type="submission" date="2019-08" db="EMBL/GenBank/DDBJ databases">
        <authorList>
            <person name="Kucharzyk K."/>
            <person name="Murdoch R.W."/>
            <person name="Higgins S."/>
            <person name="Loffler F."/>
        </authorList>
    </citation>
    <scope>NUCLEOTIDE SEQUENCE</scope>
</reference>
<dbReference type="SUPFAM" id="SSF52833">
    <property type="entry name" value="Thioredoxin-like"/>
    <property type="match status" value="1"/>
</dbReference>
<gene>
    <name evidence="1" type="ORF">SDC9_137826</name>
</gene>
<sequence>MKNFSTGFLIIASILLLFPMAGYGQKAGYDKEFTKIMDSLNIQTTIYFQWHNSEVYTKYGKPRVKAMNELKSHPEKEKELRPYIDSLTVLLDAAGQESKKRYALITEKKSEAYDKYKLVSGEAFKSVFYRRHSLTTEELWSMLNSATKEVRRSPAGKATKAFLTTNKVLPGDKFKPFPCFDVNGKKFNWNIISGKKTIIIGDGLGCMTHGMDNSAPARYFKELKEKYGADNFVLIIYWYNTDLQEMKKGIAEFGVEEFINVADGLEFSTPLEILYDTQGTPSLLYINADGTLYKQVMGIDDYIDSFLKD</sequence>
<protein>
    <recommendedName>
        <fullName evidence="2">Thioredoxin domain-containing protein</fullName>
    </recommendedName>
</protein>
<dbReference type="Gene3D" id="3.40.30.10">
    <property type="entry name" value="Glutaredoxin"/>
    <property type="match status" value="1"/>
</dbReference>
<comment type="caution">
    <text evidence="1">The sequence shown here is derived from an EMBL/GenBank/DDBJ whole genome shotgun (WGS) entry which is preliminary data.</text>
</comment>
<dbReference type="EMBL" id="VSSQ01037890">
    <property type="protein sequence ID" value="MPM90704.1"/>
    <property type="molecule type" value="Genomic_DNA"/>
</dbReference>
<dbReference type="AlphaFoldDB" id="A0A645DMN2"/>
<organism evidence="1">
    <name type="scientific">bioreactor metagenome</name>
    <dbReference type="NCBI Taxonomy" id="1076179"/>
    <lineage>
        <taxon>unclassified sequences</taxon>
        <taxon>metagenomes</taxon>
        <taxon>ecological metagenomes</taxon>
    </lineage>
</organism>
<evidence type="ECO:0000313" key="1">
    <source>
        <dbReference type="EMBL" id="MPM90704.1"/>
    </source>
</evidence>
<accession>A0A645DMN2</accession>